<dbReference type="EMBL" id="RHHR01000050">
    <property type="protein sequence ID" value="RNB67715.1"/>
    <property type="molecule type" value="Genomic_DNA"/>
</dbReference>
<evidence type="ECO:0000259" key="1">
    <source>
        <dbReference type="PROSITE" id="PS50104"/>
    </source>
</evidence>
<proteinExistence type="predicted"/>
<sequence>MPGIAQRKYVGETMRINKTLSQILRRLSDVLPYNYSAETLLKLFQDLYPREWMELDQRYNLYKKKDAFLLKNGKKIRYKPDPPREHFLNLPKVKHMLSKGAIAKHQANFVMNSYQQKLDNFKAKRQSAIQSRNEKIAKANELIQNVEPLYIDAFIAAYHKRGISIDGKLEIFKELQKYKSRKVIEFFYKLNDSERNNQIREMAFKHLQSTGSYVKLRKHYKGKKKEYMTERSQFYMTPLDLLNRIESNNVQNKKVYDLFISHSYKDSVIIKKIMKAFNKHSLNVYCDWTSDNDFLKRELVSEYTKVVLQKRLEQSRNLVFVKTKNSIESDWVNFELDYFSRLGKPIFCINLSGEEDMLFTGLDYSAENETVQWIRSD</sequence>
<dbReference type="Proteomes" id="UP000282028">
    <property type="component" value="Unassembled WGS sequence"/>
</dbReference>
<dbReference type="SUPFAM" id="SSF52200">
    <property type="entry name" value="Toll/Interleukin receptor TIR domain"/>
    <property type="match status" value="1"/>
</dbReference>
<reference evidence="2 3" key="1">
    <citation type="submission" date="2018-10" db="EMBL/GenBank/DDBJ databases">
        <title>Phylogenomics of Brevibacillus.</title>
        <authorList>
            <person name="Dunlap C."/>
        </authorList>
    </citation>
    <scope>NUCLEOTIDE SEQUENCE [LARGE SCALE GENOMIC DNA]</scope>
    <source>
        <strain evidence="2 3">JCM 12215</strain>
    </source>
</reference>
<dbReference type="AlphaFoldDB" id="A0A3M8BYD8"/>
<evidence type="ECO:0000313" key="2">
    <source>
        <dbReference type="EMBL" id="RNB67715.1"/>
    </source>
</evidence>
<protein>
    <submittedName>
        <fullName evidence="2">TIR domain-containing protein</fullName>
    </submittedName>
</protein>
<dbReference type="InterPro" id="IPR000157">
    <property type="entry name" value="TIR_dom"/>
</dbReference>
<name>A0A3M8BYD8_9BACL</name>
<feature type="domain" description="TIR" evidence="1">
    <location>
        <begin position="254"/>
        <end position="377"/>
    </location>
</feature>
<dbReference type="RefSeq" id="WP_122911082.1">
    <property type="nucleotide sequence ID" value="NZ_CBCSBE010000017.1"/>
</dbReference>
<dbReference type="Gene3D" id="3.40.50.10140">
    <property type="entry name" value="Toll/interleukin-1 receptor homology (TIR) domain"/>
    <property type="match status" value="1"/>
</dbReference>
<gene>
    <name evidence="2" type="ORF">EDM52_22045</name>
</gene>
<evidence type="ECO:0000313" key="3">
    <source>
        <dbReference type="Proteomes" id="UP000282028"/>
    </source>
</evidence>
<dbReference type="InterPro" id="IPR035897">
    <property type="entry name" value="Toll_tir_struct_dom_sf"/>
</dbReference>
<dbReference type="InterPro" id="IPR015032">
    <property type="entry name" value="ThsB__TIR-like_domain"/>
</dbReference>
<dbReference type="Pfam" id="PF08937">
    <property type="entry name" value="ThsB_TIR"/>
    <property type="match status" value="1"/>
</dbReference>
<keyword evidence="3" id="KW-1185">Reference proteome</keyword>
<comment type="caution">
    <text evidence="2">The sequence shown here is derived from an EMBL/GenBank/DDBJ whole genome shotgun (WGS) entry which is preliminary data.</text>
</comment>
<accession>A0A3M8BYD8</accession>
<dbReference type="OrthoDB" id="9810385at2"/>
<organism evidence="2 3">
    <name type="scientific">Brevibacillus invocatus</name>
    <dbReference type="NCBI Taxonomy" id="173959"/>
    <lineage>
        <taxon>Bacteria</taxon>
        <taxon>Bacillati</taxon>
        <taxon>Bacillota</taxon>
        <taxon>Bacilli</taxon>
        <taxon>Bacillales</taxon>
        <taxon>Paenibacillaceae</taxon>
        <taxon>Brevibacillus</taxon>
    </lineage>
</organism>
<dbReference type="GO" id="GO:0007165">
    <property type="term" value="P:signal transduction"/>
    <property type="evidence" value="ECO:0007669"/>
    <property type="project" value="InterPro"/>
</dbReference>
<dbReference type="PROSITE" id="PS50104">
    <property type="entry name" value="TIR"/>
    <property type="match status" value="1"/>
</dbReference>